<dbReference type="CDD" id="cd17535">
    <property type="entry name" value="REC_NarL-like"/>
    <property type="match status" value="1"/>
</dbReference>
<reference evidence="7" key="2">
    <citation type="submission" date="2011-02" db="EMBL/GenBank/DDBJ databases">
        <title>The complete genome of Fluviicola taffensis DSM 16823.</title>
        <authorList>
            <consortium name="US DOE Joint Genome Institute (JGI-PGF)"/>
            <person name="Lucas S."/>
            <person name="Copeland A."/>
            <person name="Lapidus A."/>
            <person name="Bruce D."/>
            <person name="Goodwin L."/>
            <person name="Pitluck S."/>
            <person name="Kyrpides N."/>
            <person name="Mavromatis K."/>
            <person name="Ivanova N."/>
            <person name="Mikhailova N."/>
            <person name="Pagani I."/>
            <person name="Chertkov O."/>
            <person name="Detter J.C."/>
            <person name="Han C."/>
            <person name="Tapia R."/>
            <person name="Land M."/>
            <person name="Hauser L."/>
            <person name="Markowitz V."/>
            <person name="Cheng J.-F."/>
            <person name="Hugenholtz P."/>
            <person name="Woyke T."/>
            <person name="Wu D."/>
            <person name="Tindall B."/>
            <person name="Pomrenke H.G."/>
            <person name="Brambilla E."/>
            <person name="Klenk H.-P."/>
            <person name="Eisen J.A."/>
        </authorList>
    </citation>
    <scope>NUCLEOTIDE SEQUENCE [LARGE SCALE GENOMIC DNA]</scope>
    <source>
        <strain evidence="7">DSM 16823 / RW262 / RW262</strain>
    </source>
</reference>
<evidence type="ECO:0000256" key="2">
    <source>
        <dbReference type="ARBA" id="ARBA00023125"/>
    </source>
</evidence>
<keyword evidence="7" id="KW-1185">Reference proteome</keyword>
<dbReference type="HOGENOM" id="CLU_000445_90_10_10"/>
<dbReference type="RefSeq" id="WP_013687576.1">
    <property type="nucleotide sequence ID" value="NC_015321.1"/>
</dbReference>
<dbReference type="CDD" id="cd06170">
    <property type="entry name" value="LuxR_C_like"/>
    <property type="match status" value="1"/>
</dbReference>
<dbReference type="Gene3D" id="3.40.50.2300">
    <property type="match status" value="1"/>
</dbReference>
<dbReference type="InterPro" id="IPR016032">
    <property type="entry name" value="Sig_transdc_resp-reg_C-effctor"/>
</dbReference>
<protein>
    <submittedName>
        <fullName evidence="6">Two component transcriptional regulator, LuxR family</fullName>
    </submittedName>
</protein>
<evidence type="ECO:0000313" key="6">
    <source>
        <dbReference type="EMBL" id="AEA44807.1"/>
    </source>
</evidence>
<dbReference type="InterPro" id="IPR000792">
    <property type="entry name" value="Tscrpt_reg_LuxR_C"/>
</dbReference>
<dbReference type="PROSITE" id="PS50043">
    <property type="entry name" value="HTH_LUXR_2"/>
    <property type="match status" value="1"/>
</dbReference>
<organism evidence="6 7">
    <name type="scientific">Fluviicola taffensis (strain DSM 16823 / NCIMB 13979 / RW262)</name>
    <dbReference type="NCBI Taxonomy" id="755732"/>
    <lineage>
        <taxon>Bacteria</taxon>
        <taxon>Pseudomonadati</taxon>
        <taxon>Bacteroidota</taxon>
        <taxon>Flavobacteriia</taxon>
        <taxon>Flavobacteriales</taxon>
        <taxon>Crocinitomicaceae</taxon>
        <taxon>Fluviicola</taxon>
    </lineage>
</organism>
<dbReference type="SUPFAM" id="SSF46894">
    <property type="entry name" value="C-terminal effector domain of the bipartite response regulators"/>
    <property type="match status" value="1"/>
</dbReference>
<keyword evidence="2" id="KW-0238">DNA-binding</keyword>
<dbReference type="PANTHER" id="PTHR45566">
    <property type="entry name" value="HTH-TYPE TRANSCRIPTIONAL REGULATOR YHJB-RELATED"/>
    <property type="match status" value="1"/>
</dbReference>
<proteinExistence type="predicted"/>
<dbReference type="STRING" id="755732.Fluta_2828"/>
<dbReference type="GO" id="GO:0003677">
    <property type="term" value="F:DNA binding"/>
    <property type="evidence" value="ECO:0007669"/>
    <property type="project" value="UniProtKB-KW"/>
</dbReference>
<dbReference type="InterPro" id="IPR051015">
    <property type="entry name" value="EvgA-like"/>
</dbReference>
<evidence type="ECO:0000256" key="1">
    <source>
        <dbReference type="ARBA" id="ARBA00022553"/>
    </source>
</evidence>
<feature type="domain" description="HTH luxR-type" evidence="4">
    <location>
        <begin position="139"/>
        <end position="204"/>
    </location>
</feature>
<keyword evidence="1 3" id="KW-0597">Phosphoprotein</keyword>
<dbReference type="SMART" id="SM00421">
    <property type="entry name" value="HTH_LUXR"/>
    <property type="match status" value="1"/>
</dbReference>
<dbReference type="InterPro" id="IPR011006">
    <property type="entry name" value="CheY-like_superfamily"/>
</dbReference>
<dbReference type="Gene3D" id="1.10.10.10">
    <property type="entry name" value="Winged helix-like DNA-binding domain superfamily/Winged helix DNA-binding domain"/>
    <property type="match status" value="1"/>
</dbReference>
<gene>
    <name evidence="6" type="ordered locus">Fluta_2828</name>
</gene>
<evidence type="ECO:0000313" key="7">
    <source>
        <dbReference type="Proteomes" id="UP000007463"/>
    </source>
</evidence>
<dbReference type="PROSITE" id="PS50110">
    <property type="entry name" value="RESPONSE_REGULATORY"/>
    <property type="match status" value="1"/>
</dbReference>
<dbReference type="EMBL" id="CP002542">
    <property type="protein sequence ID" value="AEA44807.1"/>
    <property type="molecule type" value="Genomic_DNA"/>
</dbReference>
<dbReference type="InterPro" id="IPR036388">
    <property type="entry name" value="WH-like_DNA-bd_sf"/>
</dbReference>
<dbReference type="KEGG" id="fte:Fluta_2828"/>
<dbReference type="GO" id="GO:0000160">
    <property type="term" value="P:phosphorelay signal transduction system"/>
    <property type="evidence" value="ECO:0007669"/>
    <property type="project" value="InterPro"/>
</dbReference>
<evidence type="ECO:0000256" key="3">
    <source>
        <dbReference type="PROSITE-ProRule" id="PRU00169"/>
    </source>
</evidence>
<evidence type="ECO:0000259" key="5">
    <source>
        <dbReference type="PROSITE" id="PS50110"/>
    </source>
</evidence>
<dbReference type="InterPro" id="IPR058245">
    <property type="entry name" value="NreC/VraR/RcsB-like_REC"/>
</dbReference>
<name>F2IHM9_FLUTR</name>
<sequence length="208" mass="23043">MSKIGILIADDHDLILQGLANLLVEEEWIAQIHQARTKTDVLRILQQEQIQVLIQDVKFGADDARSFIPDIRNKYAELKIIALSSLGDSASIHSVMNAGANGYVVKSESGSQLVSVIKSVLSDGQALSVESQKVLFKTQISPDIQLSIREKEVLKAILEELSTKEIAALLFLSEKTVEHYRATLFVKFDVKNVTGLVKNAILLGFWQD</sequence>
<dbReference type="Proteomes" id="UP000007463">
    <property type="component" value="Chromosome"/>
</dbReference>
<dbReference type="SUPFAM" id="SSF52172">
    <property type="entry name" value="CheY-like"/>
    <property type="match status" value="1"/>
</dbReference>
<dbReference type="eggNOG" id="COG2197">
    <property type="taxonomic scope" value="Bacteria"/>
</dbReference>
<dbReference type="Pfam" id="PF00196">
    <property type="entry name" value="GerE"/>
    <property type="match status" value="1"/>
</dbReference>
<reference evidence="6 7" key="1">
    <citation type="journal article" date="2011" name="Stand. Genomic Sci.">
        <title>Complete genome sequence of the gliding freshwater bacterium Fluviicola taffensis type strain (RW262).</title>
        <authorList>
            <person name="Woyke T."/>
            <person name="Chertkov O."/>
            <person name="Lapidus A."/>
            <person name="Nolan M."/>
            <person name="Lucas S."/>
            <person name="Del Rio T.G."/>
            <person name="Tice H."/>
            <person name="Cheng J.F."/>
            <person name="Tapia R."/>
            <person name="Han C."/>
            <person name="Goodwin L."/>
            <person name="Pitluck S."/>
            <person name="Liolios K."/>
            <person name="Pagani I."/>
            <person name="Ivanova N."/>
            <person name="Huntemann M."/>
            <person name="Mavromatis K."/>
            <person name="Mikhailova N."/>
            <person name="Pati A."/>
            <person name="Chen A."/>
            <person name="Palaniappan K."/>
            <person name="Land M."/>
            <person name="Hauser L."/>
            <person name="Brambilla E.M."/>
            <person name="Rohde M."/>
            <person name="Mwirichia R."/>
            <person name="Sikorski J."/>
            <person name="Tindall B.J."/>
            <person name="Goker M."/>
            <person name="Bristow J."/>
            <person name="Eisen J.A."/>
            <person name="Markowitz V."/>
            <person name="Hugenholtz P."/>
            <person name="Klenk H.P."/>
            <person name="Kyrpides N.C."/>
        </authorList>
    </citation>
    <scope>NUCLEOTIDE SEQUENCE [LARGE SCALE GENOMIC DNA]</scope>
    <source>
        <strain evidence="7">DSM 16823 / RW262 / RW262</strain>
    </source>
</reference>
<dbReference type="AlphaFoldDB" id="F2IHM9"/>
<dbReference type="InterPro" id="IPR001789">
    <property type="entry name" value="Sig_transdc_resp-reg_receiver"/>
</dbReference>
<dbReference type="PANTHER" id="PTHR45566:SF2">
    <property type="entry name" value="NARL SUBFAMILY"/>
    <property type="match status" value="1"/>
</dbReference>
<accession>F2IHM9</accession>
<dbReference type="PRINTS" id="PR00038">
    <property type="entry name" value="HTHLUXR"/>
</dbReference>
<dbReference type="Pfam" id="PF00072">
    <property type="entry name" value="Response_reg"/>
    <property type="match status" value="1"/>
</dbReference>
<dbReference type="SMART" id="SM00448">
    <property type="entry name" value="REC"/>
    <property type="match status" value="1"/>
</dbReference>
<dbReference type="GO" id="GO:0006355">
    <property type="term" value="P:regulation of DNA-templated transcription"/>
    <property type="evidence" value="ECO:0007669"/>
    <property type="project" value="InterPro"/>
</dbReference>
<feature type="domain" description="Response regulatory" evidence="5">
    <location>
        <begin position="5"/>
        <end position="121"/>
    </location>
</feature>
<evidence type="ECO:0000259" key="4">
    <source>
        <dbReference type="PROSITE" id="PS50043"/>
    </source>
</evidence>
<dbReference type="OrthoDB" id="9797341at2"/>
<feature type="modified residue" description="4-aspartylphosphate" evidence="3">
    <location>
        <position position="56"/>
    </location>
</feature>